<accession>A0A9P8P9K1</accession>
<protein>
    <submittedName>
        <fullName evidence="1">Uncharacterized protein</fullName>
    </submittedName>
</protein>
<reference evidence="1" key="2">
    <citation type="submission" date="2021-01" db="EMBL/GenBank/DDBJ databases">
        <authorList>
            <person name="Schikora-Tamarit M.A."/>
        </authorList>
    </citation>
    <scope>NUCLEOTIDE SEQUENCE</scope>
    <source>
        <strain evidence="1">CBS6075</strain>
    </source>
</reference>
<reference evidence="1" key="1">
    <citation type="journal article" date="2021" name="Open Biol.">
        <title>Shared evolutionary footprints suggest mitochondrial oxidative damage underlies multiple complex I losses in fungi.</title>
        <authorList>
            <person name="Schikora-Tamarit M.A."/>
            <person name="Marcet-Houben M."/>
            <person name="Nosek J."/>
            <person name="Gabaldon T."/>
        </authorList>
    </citation>
    <scope>NUCLEOTIDE SEQUENCE</scope>
    <source>
        <strain evidence="1">CBS6075</strain>
    </source>
</reference>
<sequence length="168" mass="18758">MLLALEPGQLRTKSQVKVLDSVQMDWLDDRDAEILLELRVQRDHKIALQFLEVDQAVQLVGQNQIDAQDSVLLLLQFLELGAVLGHARHVVLCGVFFPRLGHRNTGPVEFLLGEVKRSVVVVVHRRATEPVVLEVLLANEDGFNQIEFARVGCGDNDGQLAAFVNQFV</sequence>
<dbReference type="EMBL" id="JAEUBE010000183">
    <property type="protein sequence ID" value="KAH3667419.1"/>
    <property type="molecule type" value="Genomic_DNA"/>
</dbReference>
<evidence type="ECO:0000313" key="2">
    <source>
        <dbReference type="Proteomes" id="UP000769157"/>
    </source>
</evidence>
<dbReference type="GeneID" id="70235035"/>
<name>A0A9P8P9K1_9ASCO</name>
<dbReference type="AlphaFoldDB" id="A0A9P8P9K1"/>
<organism evidence="1 2">
    <name type="scientific">Ogataea philodendri</name>
    <dbReference type="NCBI Taxonomy" id="1378263"/>
    <lineage>
        <taxon>Eukaryota</taxon>
        <taxon>Fungi</taxon>
        <taxon>Dikarya</taxon>
        <taxon>Ascomycota</taxon>
        <taxon>Saccharomycotina</taxon>
        <taxon>Pichiomycetes</taxon>
        <taxon>Pichiales</taxon>
        <taxon>Pichiaceae</taxon>
        <taxon>Ogataea</taxon>
    </lineage>
</organism>
<evidence type="ECO:0000313" key="1">
    <source>
        <dbReference type="EMBL" id="KAH3667419.1"/>
    </source>
</evidence>
<keyword evidence="2" id="KW-1185">Reference proteome</keyword>
<gene>
    <name evidence="1" type="ORF">OGAPHI_003068</name>
</gene>
<comment type="caution">
    <text evidence="1">The sequence shown here is derived from an EMBL/GenBank/DDBJ whole genome shotgun (WGS) entry which is preliminary data.</text>
</comment>
<proteinExistence type="predicted"/>
<dbReference type="RefSeq" id="XP_046062231.1">
    <property type="nucleotide sequence ID" value="XM_046204007.1"/>
</dbReference>
<dbReference type="Proteomes" id="UP000769157">
    <property type="component" value="Unassembled WGS sequence"/>
</dbReference>